<dbReference type="EMBL" id="AHKF01000018">
    <property type="protein sequence ID" value="EIA08775.1"/>
    <property type="molecule type" value="Genomic_DNA"/>
</dbReference>
<sequence>MFFLSGIMSFYTLSDVVFRDSDFLKQKKQVIKTIKPDASGEK</sequence>
<dbReference type="PATRIC" id="fig|1086011.3.peg.2445"/>
<organism evidence="1 2">
    <name type="scientific">Flavobacterium frigoris (strain PS1)</name>
    <dbReference type="NCBI Taxonomy" id="1086011"/>
    <lineage>
        <taxon>Bacteria</taxon>
        <taxon>Pseudomonadati</taxon>
        <taxon>Bacteroidota</taxon>
        <taxon>Flavobacteriia</taxon>
        <taxon>Flavobacteriales</taxon>
        <taxon>Flavobacteriaceae</taxon>
        <taxon>Flavobacterium</taxon>
    </lineage>
</organism>
<accession>H7FSD2</accession>
<dbReference type="Proteomes" id="UP000005566">
    <property type="component" value="Unassembled WGS sequence"/>
</dbReference>
<gene>
    <name evidence="1" type="ORF">HJ01_02497</name>
</gene>
<protein>
    <submittedName>
        <fullName evidence="1">Uncharacterized protein</fullName>
    </submittedName>
</protein>
<keyword evidence="2" id="KW-1185">Reference proteome</keyword>
<reference evidence="1 2" key="1">
    <citation type="journal article" date="2014" name="Acta Crystallogr. D">
        <title>Structure-based characterization and antifreeze properties of a hyperactive ice-binding protein from the Antarctic bacterium Flavobacterium frigoris PS1.</title>
        <authorList>
            <person name="Do H."/>
            <person name="Kim S.J."/>
            <person name="Kim H.J."/>
            <person name="Lee J.H."/>
        </authorList>
    </citation>
    <scope>NUCLEOTIDE SEQUENCE [LARGE SCALE GENOMIC DNA]</scope>
    <source>
        <strain evidence="1 2">PS1</strain>
    </source>
</reference>
<evidence type="ECO:0000313" key="2">
    <source>
        <dbReference type="Proteomes" id="UP000005566"/>
    </source>
</evidence>
<evidence type="ECO:0000313" key="1">
    <source>
        <dbReference type="EMBL" id="EIA08775.1"/>
    </source>
</evidence>
<comment type="caution">
    <text evidence="1">The sequence shown here is derived from an EMBL/GenBank/DDBJ whole genome shotgun (WGS) entry which is preliminary data.</text>
</comment>
<name>H7FSD2_FLAFP</name>
<proteinExistence type="predicted"/>
<dbReference type="AlphaFoldDB" id="H7FSD2"/>
<dbReference type="eggNOG" id="COG3182">
    <property type="taxonomic scope" value="Bacteria"/>
</dbReference>